<accession>A0A5J4TY37</accession>
<comment type="caution">
    <text evidence="2">The sequence shown here is derived from an EMBL/GenBank/DDBJ whole genome shotgun (WGS) entry which is preliminary data.</text>
</comment>
<organism evidence="2 3">
    <name type="scientific">Streblomastix strix</name>
    <dbReference type="NCBI Taxonomy" id="222440"/>
    <lineage>
        <taxon>Eukaryota</taxon>
        <taxon>Metamonada</taxon>
        <taxon>Preaxostyla</taxon>
        <taxon>Oxymonadida</taxon>
        <taxon>Streblomastigidae</taxon>
        <taxon>Streblomastix</taxon>
    </lineage>
</organism>
<name>A0A5J4TY37_9EUKA</name>
<feature type="transmembrane region" description="Helical" evidence="1">
    <location>
        <begin position="60"/>
        <end position="79"/>
    </location>
</feature>
<keyword evidence="1" id="KW-0812">Transmembrane</keyword>
<feature type="transmembrane region" description="Helical" evidence="1">
    <location>
        <begin position="20"/>
        <end position="40"/>
    </location>
</feature>
<reference evidence="2 3" key="1">
    <citation type="submission" date="2019-03" db="EMBL/GenBank/DDBJ databases">
        <title>Single cell metagenomics reveals metabolic interactions within the superorganism composed of flagellate Streblomastix strix and complex community of Bacteroidetes bacteria on its surface.</title>
        <authorList>
            <person name="Treitli S.C."/>
            <person name="Kolisko M."/>
            <person name="Husnik F."/>
            <person name="Keeling P."/>
            <person name="Hampl V."/>
        </authorList>
    </citation>
    <scope>NUCLEOTIDE SEQUENCE [LARGE SCALE GENOMIC DNA]</scope>
    <source>
        <strain evidence="2">ST1C</strain>
    </source>
</reference>
<protein>
    <submittedName>
        <fullName evidence="2">Uncharacterized protein</fullName>
    </submittedName>
</protein>
<dbReference type="AlphaFoldDB" id="A0A5J4TY37"/>
<keyword evidence="1" id="KW-0472">Membrane</keyword>
<evidence type="ECO:0000313" key="3">
    <source>
        <dbReference type="Proteomes" id="UP000324800"/>
    </source>
</evidence>
<proteinExistence type="predicted"/>
<gene>
    <name evidence="2" type="ORF">EZS28_041641</name>
</gene>
<evidence type="ECO:0000313" key="2">
    <source>
        <dbReference type="EMBL" id="KAA6362833.1"/>
    </source>
</evidence>
<dbReference type="Proteomes" id="UP000324800">
    <property type="component" value="Unassembled WGS sequence"/>
</dbReference>
<keyword evidence="1" id="KW-1133">Transmembrane helix</keyword>
<evidence type="ECO:0000256" key="1">
    <source>
        <dbReference type="SAM" id="Phobius"/>
    </source>
</evidence>
<sequence length="178" mass="20984">MDYFQQRCNLLRKRSELHLCLLDSGRLWAHFFLVLSLSVYCYSFPSPLVETLFGQVVAPSFKFFFFFFFRAGLPCTGGLRWSSLLFRRRLYVLSDHASPPPEKVSSLFVYWTLCVERTRQCGSWVQQKCVVNYQSRKRSRWAKTLLLEKVPSCLVYDWINPTPLLPQSRTQTRLHSPL</sequence>
<dbReference type="EMBL" id="SNRW01023667">
    <property type="protein sequence ID" value="KAA6362833.1"/>
    <property type="molecule type" value="Genomic_DNA"/>
</dbReference>